<evidence type="ECO:0000256" key="1">
    <source>
        <dbReference type="ARBA" id="ARBA00005187"/>
    </source>
</evidence>
<feature type="binding site" evidence="9">
    <location>
        <position position="294"/>
    </location>
    <ligand>
        <name>ATP</name>
        <dbReference type="ChEBI" id="CHEBI:30616"/>
    </ligand>
</feature>
<keyword evidence="6 8" id="KW-0315">Glutamine amidotransferase</keyword>
<protein>
    <recommendedName>
        <fullName evidence="3">asparagine synthase (glutamine-hydrolyzing)</fullName>
        <ecNumber evidence="3">6.3.5.4</ecNumber>
    </recommendedName>
</protein>
<dbReference type="SUPFAM" id="SSF56235">
    <property type="entry name" value="N-terminal nucleophile aminohydrolases (Ntn hydrolases)"/>
    <property type="match status" value="1"/>
</dbReference>
<proteinExistence type="inferred from homology"/>
<reference evidence="12" key="1">
    <citation type="journal article" date="2013" name="FEMS Microbiol. Rev.">
        <title>Structural diversity in Salmonella O antigens and its genetic basis.</title>
        <authorList>
            <person name="Liu B."/>
            <person name="Knirel Y.A."/>
            <person name="Feng L."/>
            <person name="Perepelov A.V."/>
            <person name="Senchenkova S.N."/>
            <person name="Reeves P.R."/>
            <person name="Wang L."/>
        </authorList>
    </citation>
    <scope>NUCLEOTIDE SEQUENCE</scope>
    <source>
        <strain evidence="12">G1604</strain>
    </source>
</reference>
<dbReference type="NCBIfam" id="TIGR01536">
    <property type="entry name" value="asn_synth_AEB"/>
    <property type="match status" value="1"/>
</dbReference>
<dbReference type="PANTHER" id="PTHR43284">
    <property type="entry name" value="ASPARAGINE SYNTHETASE (GLUTAMINE-HYDROLYZING)"/>
    <property type="match status" value="1"/>
</dbReference>
<keyword evidence="4 9" id="KW-0547">Nucleotide-binding</keyword>
<dbReference type="Pfam" id="PF13537">
    <property type="entry name" value="GATase_7"/>
    <property type="match status" value="1"/>
</dbReference>
<dbReference type="Gene3D" id="3.60.20.10">
    <property type="entry name" value="Glutamine Phosphoribosylpyrophosphate, subunit 1, domain 1"/>
    <property type="match status" value="1"/>
</dbReference>
<evidence type="ECO:0000256" key="7">
    <source>
        <dbReference type="ARBA" id="ARBA00048741"/>
    </source>
</evidence>
<comment type="catalytic activity">
    <reaction evidence="7">
        <text>L-aspartate + L-glutamine + ATP + H2O = L-asparagine + L-glutamate + AMP + diphosphate + H(+)</text>
        <dbReference type="Rhea" id="RHEA:12228"/>
        <dbReference type="ChEBI" id="CHEBI:15377"/>
        <dbReference type="ChEBI" id="CHEBI:15378"/>
        <dbReference type="ChEBI" id="CHEBI:29985"/>
        <dbReference type="ChEBI" id="CHEBI:29991"/>
        <dbReference type="ChEBI" id="CHEBI:30616"/>
        <dbReference type="ChEBI" id="CHEBI:33019"/>
        <dbReference type="ChEBI" id="CHEBI:58048"/>
        <dbReference type="ChEBI" id="CHEBI:58359"/>
        <dbReference type="ChEBI" id="CHEBI:456215"/>
        <dbReference type="EC" id="6.3.5.4"/>
    </reaction>
</comment>
<accession>U3GLQ4</accession>
<dbReference type="CDD" id="cd01991">
    <property type="entry name" value="Asn_synthase_B_C"/>
    <property type="match status" value="1"/>
</dbReference>
<dbReference type="GO" id="GO:0008483">
    <property type="term" value="F:transaminase activity"/>
    <property type="evidence" value="ECO:0007669"/>
    <property type="project" value="UniProtKB-KW"/>
</dbReference>
<dbReference type="GO" id="GO:0004066">
    <property type="term" value="F:asparagine synthase (glutamine-hydrolyzing) activity"/>
    <property type="evidence" value="ECO:0007669"/>
    <property type="project" value="UniProtKB-EC"/>
</dbReference>
<sequence>MCGLVGYFSRSNCDANIIHNMLHKIRHRGPDSFGVWESLECNIHFGHVRLSIVELSSAGHQPMSTSCGRFTIIFNGEIYNHLDIRKELGNEIKWTGTSDTETLLKSISTWGVSGTLNKAVGMFSFALWDSVERSLYLARDRIGEKPLYYGWCNGSFLFGSELKALKSHPDFDAEIDWEAVNGYLHNNYISSPLTIYSKLKQLRPGHYIKMSHDDLLSGDTPVLYKYWSLSFPVSENKHRYVDSESKLEALLSESVSLQSIADVKVGAFLSGGIDSTTIVAMLKKSGRDVSTFSIGMPNKQYDESRHAEDIAKYIGTQHYTHMITPQEALEVIDKIPAIWDEPFADSSQIPTYLVSKFAKEHVTVALSGDGGDELFMGYNQYPLLRKIWDTRYLSNLHLDTMAKIITKMGFKHSSIIARKILNLSQGWRCKTPFLLNDFWMDKYRNTEFPLLQPVPYKRNLDLNYLDGISAITQHDLNYYLCDDILTKVDRASMAVSLETRAPFLDHRIVEFAFGLPTSFKMDKYNQKKILKSVLYKHVDSKLLERPKQGFSLPMNQWLRAELKGWARDRLDSLPEGVFDKIVVDNLWKEHIDDVKDNSERIWALSNLANFLESHE</sequence>
<evidence type="ECO:0000313" key="12">
    <source>
        <dbReference type="EMBL" id="AFW04782.1"/>
    </source>
</evidence>
<dbReference type="EMBL" id="JX975337">
    <property type="protein sequence ID" value="AFW04782.1"/>
    <property type="molecule type" value="Genomic_DNA"/>
</dbReference>
<dbReference type="AlphaFoldDB" id="U3GLQ4"/>
<dbReference type="InterPro" id="IPR051786">
    <property type="entry name" value="ASN_synthetase/amidase"/>
</dbReference>
<name>U3GLQ4_SALER</name>
<dbReference type="Pfam" id="PF00733">
    <property type="entry name" value="Asn_synthase"/>
    <property type="match status" value="1"/>
</dbReference>
<feature type="binding site" evidence="9">
    <location>
        <position position="99"/>
    </location>
    <ligand>
        <name>L-glutamine</name>
        <dbReference type="ChEBI" id="CHEBI:58359"/>
    </ligand>
</feature>
<keyword evidence="8" id="KW-0028">Amino-acid biosynthesis</keyword>
<keyword evidence="12" id="KW-0032">Aminotransferase</keyword>
<feature type="site" description="Important for beta-aspartyl-AMP intermediate formation" evidence="10">
    <location>
        <position position="369"/>
    </location>
</feature>
<organism evidence="12">
    <name type="scientific">Salmonella enterica</name>
    <name type="common">Salmonella choleraesuis</name>
    <dbReference type="NCBI Taxonomy" id="28901"/>
    <lineage>
        <taxon>Bacteria</taxon>
        <taxon>Pseudomonadati</taxon>
        <taxon>Pseudomonadota</taxon>
        <taxon>Gammaproteobacteria</taxon>
        <taxon>Enterobacterales</taxon>
        <taxon>Enterobacteriaceae</taxon>
        <taxon>Salmonella</taxon>
    </lineage>
</organism>
<evidence type="ECO:0000256" key="5">
    <source>
        <dbReference type="ARBA" id="ARBA00022840"/>
    </source>
</evidence>
<evidence type="ECO:0000256" key="6">
    <source>
        <dbReference type="ARBA" id="ARBA00022962"/>
    </source>
</evidence>
<evidence type="ECO:0000256" key="2">
    <source>
        <dbReference type="ARBA" id="ARBA00005752"/>
    </source>
</evidence>
<evidence type="ECO:0000256" key="8">
    <source>
        <dbReference type="PIRSR" id="PIRSR001589-1"/>
    </source>
</evidence>
<evidence type="ECO:0000256" key="9">
    <source>
        <dbReference type="PIRSR" id="PIRSR001589-2"/>
    </source>
</evidence>
<evidence type="ECO:0000256" key="3">
    <source>
        <dbReference type="ARBA" id="ARBA00012737"/>
    </source>
</evidence>
<dbReference type="InterPro" id="IPR033738">
    <property type="entry name" value="AsnB_N"/>
</dbReference>
<feature type="binding site" evidence="9">
    <location>
        <begin position="367"/>
        <end position="368"/>
    </location>
    <ligand>
        <name>ATP</name>
        <dbReference type="ChEBI" id="CHEBI:30616"/>
    </ligand>
</feature>
<comment type="similarity">
    <text evidence="2">Belongs to the asparagine synthetase family.</text>
</comment>
<evidence type="ECO:0000259" key="11">
    <source>
        <dbReference type="PROSITE" id="PS51278"/>
    </source>
</evidence>
<evidence type="ECO:0000256" key="4">
    <source>
        <dbReference type="ARBA" id="ARBA00022741"/>
    </source>
</evidence>
<dbReference type="GO" id="GO:0006529">
    <property type="term" value="P:asparagine biosynthetic process"/>
    <property type="evidence" value="ECO:0007669"/>
    <property type="project" value="UniProtKB-KW"/>
</dbReference>
<keyword evidence="8" id="KW-0061">Asparagine biosynthesis</keyword>
<gene>
    <name evidence="12" type="primary">wbpS</name>
</gene>
<comment type="pathway">
    <text evidence="1">Amino-acid biosynthesis; L-asparagine biosynthesis; L-asparagine from L-aspartate (L-Gln route): step 1/1.</text>
</comment>
<dbReference type="GO" id="GO:0005829">
    <property type="term" value="C:cytosol"/>
    <property type="evidence" value="ECO:0007669"/>
    <property type="project" value="TreeGrafter"/>
</dbReference>
<feature type="active site" description="For GATase activity" evidence="8">
    <location>
        <position position="2"/>
    </location>
</feature>
<dbReference type="InterPro" id="IPR006426">
    <property type="entry name" value="Asn_synth_AEB"/>
</dbReference>
<dbReference type="SUPFAM" id="SSF52402">
    <property type="entry name" value="Adenine nucleotide alpha hydrolases-like"/>
    <property type="match status" value="1"/>
</dbReference>
<dbReference type="PROSITE" id="PS51278">
    <property type="entry name" value="GATASE_TYPE_2"/>
    <property type="match status" value="1"/>
</dbReference>
<keyword evidence="5 9" id="KW-0067">ATP-binding</keyword>
<dbReference type="InterPro" id="IPR001962">
    <property type="entry name" value="Asn_synthase"/>
</dbReference>
<dbReference type="CDD" id="cd00712">
    <property type="entry name" value="AsnB"/>
    <property type="match status" value="1"/>
</dbReference>
<feature type="domain" description="Glutamine amidotransferase type-2" evidence="11">
    <location>
        <begin position="2"/>
        <end position="213"/>
    </location>
</feature>
<dbReference type="Gene3D" id="3.40.50.620">
    <property type="entry name" value="HUPs"/>
    <property type="match status" value="1"/>
</dbReference>
<dbReference type="EC" id="6.3.5.4" evidence="3"/>
<dbReference type="GO" id="GO:0005524">
    <property type="term" value="F:ATP binding"/>
    <property type="evidence" value="ECO:0007669"/>
    <property type="project" value="UniProtKB-KW"/>
</dbReference>
<dbReference type="PANTHER" id="PTHR43284:SF1">
    <property type="entry name" value="ASPARAGINE SYNTHETASE"/>
    <property type="match status" value="1"/>
</dbReference>
<dbReference type="InterPro" id="IPR017932">
    <property type="entry name" value="GATase_2_dom"/>
</dbReference>
<dbReference type="PIRSF" id="PIRSF001589">
    <property type="entry name" value="Asn_synthetase_glu-h"/>
    <property type="match status" value="1"/>
</dbReference>
<dbReference type="InterPro" id="IPR014729">
    <property type="entry name" value="Rossmann-like_a/b/a_fold"/>
</dbReference>
<keyword evidence="12" id="KW-0808">Transferase</keyword>
<evidence type="ECO:0000256" key="10">
    <source>
        <dbReference type="PIRSR" id="PIRSR001589-3"/>
    </source>
</evidence>
<dbReference type="InterPro" id="IPR029055">
    <property type="entry name" value="Ntn_hydrolases_N"/>
</dbReference>